<evidence type="ECO:0000256" key="1">
    <source>
        <dbReference type="SAM" id="MobiDB-lite"/>
    </source>
</evidence>
<proteinExistence type="predicted"/>
<name>A0A843VMA5_COLES</name>
<organism evidence="2 3">
    <name type="scientific">Colocasia esculenta</name>
    <name type="common">Wild taro</name>
    <name type="synonym">Arum esculentum</name>
    <dbReference type="NCBI Taxonomy" id="4460"/>
    <lineage>
        <taxon>Eukaryota</taxon>
        <taxon>Viridiplantae</taxon>
        <taxon>Streptophyta</taxon>
        <taxon>Embryophyta</taxon>
        <taxon>Tracheophyta</taxon>
        <taxon>Spermatophyta</taxon>
        <taxon>Magnoliopsida</taxon>
        <taxon>Liliopsida</taxon>
        <taxon>Araceae</taxon>
        <taxon>Aroideae</taxon>
        <taxon>Colocasieae</taxon>
        <taxon>Colocasia</taxon>
    </lineage>
</organism>
<keyword evidence="3" id="KW-1185">Reference proteome</keyword>
<accession>A0A843VMA5</accession>
<dbReference type="Proteomes" id="UP000652761">
    <property type="component" value="Unassembled WGS sequence"/>
</dbReference>
<reference evidence="2" key="1">
    <citation type="submission" date="2017-07" db="EMBL/GenBank/DDBJ databases">
        <title>Taro Niue Genome Assembly and Annotation.</title>
        <authorList>
            <person name="Atibalentja N."/>
            <person name="Keating K."/>
            <person name="Fields C.J."/>
        </authorList>
    </citation>
    <scope>NUCLEOTIDE SEQUENCE</scope>
    <source>
        <strain evidence="2">Niue_2</strain>
        <tissue evidence="2">Leaf</tissue>
    </source>
</reference>
<evidence type="ECO:0000313" key="2">
    <source>
        <dbReference type="EMBL" id="MQM00093.1"/>
    </source>
</evidence>
<evidence type="ECO:0000313" key="3">
    <source>
        <dbReference type="Proteomes" id="UP000652761"/>
    </source>
</evidence>
<dbReference type="EMBL" id="NMUH01002458">
    <property type="protein sequence ID" value="MQM00093.1"/>
    <property type="molecule type" value="Genomic_DNA"/>
</dbReference>
<comment type="caution">
    <text evidence="2">The sequence shown here is derived from an EMBL/GenBank/DDBJ whole genome shotgun (WGS) entry which is preliminary data.</text>
</comment>
<protein>
    <submittedName>
        <fullName evidence="2">Uncharacterized protein</fullName>
    </submittedName>
</protein>
<feature type="compositionally biased region" description="Polar residues" evidence="1">
    <location>
        <begin position="20"/>
        <end position="30"/>
    </location>
</feature>
<feature type="region of interest" description="Disordered" evidence="1">
    <location>
        <begin position="1"/>
        <end position="40"/>
    </location>
</feature>
<feature type="compositionally biased region" description="Basic and acidic residues" evidence="1">
    <location>
        <begin position="10"/>
        <end position="19"/>
    </location>
</feature>
<sequence length="74" mass="8176">MKAGFPLTKLPKDRVRKEMLSTSQRGSGTPSKMMPHEIDPGLGKVPLHFDHLILMHLKDGSTGPSAKEGLYLYT</sequence>
<dbReference type="AlphaFoldDB" id="A0A843VMA5"/>
<gene>
    <name evidence="2" type="ORF">Taro_032826</name>
</gene>